<evidence type="ECO:0008006" key="4">
    <source>
        <dbReference type="Google" id="ProtNLM"/>
    </source>
</evidence>
<comment type="caution">
    <text evidence="2">The sequence shown here is derived from an EMBL/GenBank/DDBJ whole genome shotgun (WGS) entry which is preliminary data.</text>
</comment>
<feature type="transmembrane region" description="Helical" evidence="1">
    <location>
        <begin position="12"/>
        <end position="29"/>
    </location>
</feature>
<name>A0A3D4VCM0_9BACT</name>
<reference evidence="2 3" key="1">
    <citation type="journal article" date="2018" name="Nat. Biotechnol.">
        <title>A standardized bacterial taxonomy based on genome phylogeny substantially revises the tree of life.</title>
        <authorList>
            <person name="Parks D.H."/>
            <person name="Chuvochina M."/>
            <person name="Waite D.W."/>
            <person name="Rinke C."/>
            <person name="Skarshewski A."/>
            <person name="Chaumeil P.A."/>
            <person name="Hugenholtz P."/>
        </authorList>
    </citation>
    <scope>NUCLEOTIDE SEQUENCE [LARGE SCALE GENOMIC DNA]</scope>
    <source>
        <strain evidence="2">UBA8844</strain>
    </source>
</reference>
<dbReference type="Proteomes" id="UP000264071">
    <property type="component" value="Unassembled WGS sequence"/>
</dbReference>
<dbReference type="EMBL" id="DPIY01000011">
    <property type="protein sequence ID" value="HCT58584.1"/>
    <property type="molecule type" value="Genomic_DNA"/>
</dbReference>
<evidence type="ECO:0000256" key="1">
    <source>
        <dbReference type="SAM" id="Phobius"/>
    </source>
</evidence>
<evidence type="ECO:0000313" key="3">
    <source>
        <dbReference type="Proteomes" id="UP000264071"/>
    </source>
</evidence>
<keyword evidence="1" id="KW-0812">Transmembrane</keyword>
<accession>A0A3D4VCM0</accession>
<proteinExistence type="predicted"/>
<keyword evidence="1" id="KW-0472">Membrane</keyword>
<dbReference type="OMA" id="WIHALVF"/>
<feature type="transmembrane region" description="Helical" evidence="1">
    <location>
        <begin position="91"/>
        <end position="112"/>
    </location>
</feature>
<evidence type="ECO:0000313" key="2">
    <source>
        <dbReference type="EMBL" id="HCT58584.1"/>
    </source>
</evidence>
<gene>
    <name evidence="2" type="ORF">DGD08_15370</name>
</gene>
<feature type="transmembrane region" description="Helical" evidence="1">
    <location>
        <begin position="124"/>
        <end position="144"/>
    </location>
</feature>
<feature type="transmembrane region" description="Helical" evidence="1">
    <location>
        <begin position="64"/>
        <end position="84"/>
    </location>
</feature>
<dbReference type="AlphaFoldDB" id="A0A3D4VCM0"/>
<sequence>MSANNAVAREGISVGLIGATAIAVWFAILDATRGDLLGTPVMLGNAIASLFLDGAQPSRAGAFLGYTLFHFIVFCVVGVVFSWVVNSAERVPSAFIGFAGLFVAFEVGWIGWTTVLARGFGELTWAQVFVANLIAAAAMGAYMWRMHPALPRRVNAALAGAPE</sequence>
<organism evidence="2 3">
    <name type="scientific">Gemmatimonas aurantiaca</name>
    <dbReference type="NCBI Taxonomy" id="173480"/>
    <lineage>
        <taxon>Bacteria</taxon>
        <taxon>Pseudomonadati</taxon>
        <taxon>Gemmatimonadota</taxon>
        <taxon>Gemmatimonadia</taxon>
        <taxon>Gemmatimonadales</taxon>
        <taxon>Gemmatimonadaceae</taxon>
        <taxon>Gemmatimonas</taxon>
    </lineage>
</organism>
<keyword evidence="1" id="KW-1133">Transmembrane helix</keyword>
<protein>
    <recommendedName>
        <fullName evidence="4">DUF1440 domain-containing protein</fullName>
    </recommendedName>
</protein>